<dbReference type="PATRIC" id="fig|595434.4.peg.2529"/>
<feature type="region of interest" description="Disordered" evidence="1">
    <location>
        <begin position="25"/>
        <end position="53"/>
    </location>
</feature>
<gene>
    <name evidence="2" type="ORF">RISK_002658</name>
</gene>
<name>A0A0J1BFH0_RHOIS</name>
<evidence type="ECO:0000313" key="3">
    <source>
        <dbReference type="Proteomes" id="UP000036367"/>
    </source>
</evidence>
<sequence>MSRAKSALRLACLVVCLGMSGCGGDETPPPLGEELQQQIEQEDKQIANEESAL</sequence>
<dbReference type="EMBL" id="LECT01000020">
    <property type="protein sequence ID" value="KLU05295.1"/>
    <property type="molecule type" value="Genomic_DNA"/>
</dbReference>
<comment type="caution">
    <text evidence="2">The sequence shown here is derived from an EMBL/GenBank/DDBJ whole genome shotgun (WGS) entry which is preliminary data.</text>
</comment>
<dbReference type="PROSITE" id="PS51257">
    <property type="entry name" value="PROKAR_LIPOPROTEIN"/>
    <property type="match status" value="1"/>
</dbReference>
<protein>
    <submittedName>
        <fullName evidence="2">Uncharacterized protein</fullName>
    </submittedName>
</protein>
<dbReference type="STRING" id="595434.RISK_002658"/>
<organism evidence="2 3">
    <name type="scientific">Rhodopirellula islandica</name>
    <dbReference type="NCBI Taxonomy" id="595434"/>
    <lineage>
        <taxon>Bacteria</taxon>
        <taxon>Pseudomonadati</taxon>
        <taxon>Planctomycetota</taxon>
        <taxon>Planctomycetia</taxon>
        <taxon>Pirellulales</taxon>
        <taxon>Pirellulaceae</taxon>
        <taxon>Rhodopirellula</taxon>
    </lineage>
</organism>
<reference evidence="2" key="1">
    <citation type="submission" date="2015-05" db="EMBL/GenBank/DDBJ databases">
        <title>Permanent draft genome of Rhodopirellula islandicus K833.</title>
        <authorList>
            <person name="Kizina J."/>
            <person name="Richter M."/>
            <person name="Glockner F.O."/>
            <person name="Harder J."/>
        </authorList>
    </citation>
    <scope>NUCLEOTIDE SEQUENCE [LARGE SCALE GENOMIC DNA]</scope>
    <source>
        <strain evidence="2">K833</strain>
    </source>
</reference>
<dbReference type="AlphaFoldDB" id="A0A0J1BFH0"/>
<dbReference type="Proteomes" id="UP000036367">
    <property type="component" value="Unassembled WGS sequence"/>
</dbReference>
<keyword evidence="3" id="KW-1185">Reference proteome</keyword>
<evidence type="ECO:0000256" key="1">
    <source>
        <dbReference type="SAM" id="MobiDB-lite"/>
    </source>
</evidence>
<evidence type="ECO:0000313" key="2">
    <source>
        <dbReference type="EMBL" id="KLU05295.1"/>
    </source>
</evidence>
<accession>A0A0J1BFH0</accession>
<proteinExistence type="predicted"/>